<reference evidence="6 7" key="1">
    <citation type="submission" date="2020-08" db="EMBL/GenBank/DDBJ databases">
        <title>Plant Genome Project.</title>
        <authorList>
            <person name="Zhang R.-G."/>
        </authorList>
    </citation>
    <scope>NUCLEOTIDE SEQUENCE [LARGE SCALE GENOMIC DNA]</scope>
    <source>
        <tissue evidence="6">Rhizome</tissue>
    </source>
</reference>
<feature type="domain" description="Ketosynthase family 3 (KS3)" evidence="5">
    <location>
        <begin position="157"/>
        <end position="540"/>
    </location>
</feature>
<dbReference type="InterPro" id="IPR016039">
    <property type="entry name" value="Thiolase-like"/>
</dbReference>
<name>A0A8J5FPB3_ZINOF</name>
<evidence type="ECO:0000256" key="4">
    <source>
        <dbReference type="SAM" id="SignalP"/>
    </source>
</evidence>
<dbReference type="EMBL" id="JACMSC010000015">
    <property type="protein sequence ID" value="KAG6488128.1"/>
    <property type="molecule type" value="Genomic_DNA"/>
</dbReference>
<dbReference type="GO" id="GO:0004315">
    <property type="term" value="F:3-oxoacyl-[acyl-carrier-protein] synthase activity"/>
    <property type="evidence" value="ECO:0007669"/>
    <property type="project" value="UniProtKB-EC"/>
</dbReference>
<keyword evidence="2" id="KW-0808">Transferase</keyword>
<dbReference type="InterPro" id="IPR014030">
    <property type="entry name" value="Ketoacyl_synth_N"/>
</dbReference>
<dbReference type="Proteomes" id="UP000734854">
    <property type="component" value="Unassembled WGS sequence"/>
</dbReference>
<dbReference type="SUPFAM" id="SSF53901">
    <property type="entry name" value="Thiolase-like"/>
    <property type="match status" value="2"/>
</dbReference>
<dbReference type="InterPro" id="IPR000794">
    <property type="entry name" value="Beta-ketoacyl_synthase"/>
</dbReference>
<accession>A0A8J5FPB3</accession>
<feature type="chain" id="PRO_5035217830" description="beta-ketoacyl-[acyl-carrier-protein] synthase I" evidence="4">
    <location>
        <begin position="30"/>
        <end position="915"/>
    </location>
</feature>
<feature type="compositionally biased region" description="Polar residues" evidence="3">
    <location>
        <begin position="596"/>
        <end position="609"/>
    </location>
</feature>
<protein>
    <recommendedName>
        <fullName evidence="1">beta-ketoacyl-[acyl-carrier-protein] synthase I</fullName>
        <ecNumber evidence="1">2.3.1.41</ecNumber>
    </recommendedName>
</protein>
<evidence type="ECO:0000313" key="7">
    <source>
        <dbReference type="Proteomes" id="UP000734854"/>
    </source>
</evidence>
<dbReference type="EC" id="2.3.1.41" evidence="1"/>
<organism evidence="6 7">
    <name type="scientific">Zingiber officinale</name>
    <name type="common">Ginger</name>
    <name type="synonym">Amomum zingiber</name>
    <dbReference type="NCBI Taxonomy" id="94328"/>
    <lineage>
        <taxon>Eukaryota</taxon>
        <taxon>Viridiplantae</taxon>
        <taxon>Streptophyta</taxon>
        <taxon>Embryophyta</taxon>
        <taxon>Tracheophyta</taxon>
        <taxon>Spermatophyta</taxon>
        <taxon>Magnoliopsida</taxon>
        <taxon>Liliopsida</taxon>
        <taxon>Zingiberales</taxon>
        <taxon>Zingiberaceae</taxon>
        <taxon>Zingiber</taxon>
    </lineage>
</organism>
<keyword evidence="4" id="KW-0732">Signal</keyword>
<proteinExistence type="predicted"/>
<feature type="signal peptide" evidence="4">
    <location>
        <begin position="1"/>
        <end position="29"/>
    </location>
</feature>
<evidence type="ECO:0000259" key="5">
    <source>
        <dbReference type="PROSITE" id="PS52004"/>
    </source>
</evidence>
<feature type="region of interest" description="Disordered" evidence="3">
    <location>
        <begin position="557"/>
        <end position="619"/>
    </location>
</feature>
<dbReference type="InterPro" id="IPR018201">
    <property type="entry name" value="Ketoacyl_synth_AS"/>
</dbReference>
<dbReference type="FunFam" id="3.40.47.10:FF:000018">
    <property type="entry name" value="3-oxoacyl-[acyl-carrier-protein] synthase 2"/>
    <property type="match status" value="1"/>
</dbReference>
<gene>
    <name evidence="6" type="ORF">ZIOFF_056886</name>
</gene>
<sequence>MAGAAVASPLCAWIAAAACLSSSSSPATARSDQTRRGARRVGAGPRRSRCFPAAAIPSGGLRGSGIHSLLRSYLAFEPCPDFYRSCGVDGHGNRSSLIGPWKADVHRRRPRMSAASGRVPPRRAISKTYADSGVCGSGKLITVALGSAKELVGNKNLRRVVVTGMGVVTPLGHDPDIFYNNLLEGISGISEIEAFDCSSYPTRIAGEIKSFSTDGWVAPKLVKRMDNFMLYLLTAAKKALEDGGVTEEVMSQFEKTKCGVLIGSALGGMKIFNDALEALRVSYKKISPFSVPLATTNMGSAMLAIDLGWMGPNYSISTACATSNFCILNAANHIIRGEADVMLCGGSDAAIIPIGLGGFVACKALSQRNNDPQKASRPWDVDRDGFVIGEGAGVLLLEELEHAKLKVNSTKSMIGHLLGAAGAVEAVAVVQLRNSYVLSIRAPVSPSVLRTNSRKLLSITVMPGIPFLQVNASQNYGSMKLMIGSPRSIVRSTLPVRWQLTAIRTGWVHPNINLDNPEESVVCVGYLERGKMGFRFGIEHHKQKLDVDRLVSSRKERLDVKLGSSRPEDLMESKSRGKASFSEISQDHSKNRRYFSGSQQESHPTSVNSPIPKKQVRRRLHASKPYQERLLNMAEARREIVTALKLHRATMKHATEVQKFQQHQQNPTPSPTLELSPAVLEEIQKELNENRINFKTHLFNYTFPTYLQNTELLPCKFHAFPWMYPPITTIPVYDKLNNPFFNHPLGLDLNLQCFNNKSNPFSDNLCWESTIQPSSQPTSSSSNSPNSSIPNFQASCLSKSSCQASCDALDRASGAFHPRMDPDEIAEIHLIGEQHDMEWNDKMNMMTSAWWSKLLRNMDGSFCESAGGEKMDSHDEVFNMLSCLSNGDARKSCLSEQHMWNYYNEDNYLPDATFP</sequence>
<dbReference type="Gene3D" id="3.40.47.10">
    <property type="match status" value="1"/>
</dbReference>
<dbReference type="Pfam" id="PF00109">
    <property type="entry name" value="ketoacyl-synt"/>
    <property type="match status" value="1"/>
</dbReference>
<comment type="caution">
    <text evidence="6">The sequence shown here is derived from an EMBL/GenBank/DDBJ whole genome shotgun (WGS) entry which is preliminary data.</text>
</comment>
<dbReference type="PANTHER" id="PTHR11712:SF332">
    <property type="entry name" value="3-OXOACYL-[ACYL-CARRIER-PROTEIN] SYNTHASE II, CHLOROPLASTIC"/>
    <property type="match status" value="1"/>
</dbReference>
<dbReference type="SMART" id="SM00825">
    <property type="entry name" value="PKS_KS"/>
    <property type="match status" value="1"/>
</dbReference>
<dbReference type="PANTHER" id="PTHR11712">
    <property type="entry name" value="POLYKETIDE SYNTHASE-RELATED"/>
    <property type="match status" value="1"/>
</dbReference>
<dbReference type="GO" id="GO:0005739">
    <property type="term" value="C:mitochondrion"/>
    <property type="evidence" value="ECO:0007669"/>
    <property type="project" value="TreeGrafter"/>
</dbReference>
<evidence type="ECO:0000256" key="1">
    <source>
        <dbReference type="ARBA" id="ARBA00013191"/>
    </source>
</evidence>
<dbReference type="AlphaFoldDB" id="A0A8J5FPB3"/>
<dbReference type="PROSITE" id="PS00606">
    <property type="entry name" value="KS3_1"/>
    <property type="match status" value="1"/>
</dbReference>
<evidence type="ECO:0000256" key="2">
    <source>
        <dbReference type="ARBA" id="ARBA00022679"/>
    </source>
</evidence>
<dbReference type="PROSITE" id="PS52004">
    <property type="entry name" value="KS3_2"/>
    <property type="match status" value="1"/>
</dbReference>
<feature type="compositionally biased region" description="Basic and acidic residues" evidence="3">
    <location>
        <begin position="557"/>
        <end position="575"/>
    </location>
</feature>
<evidence type="ECO:0000313" key="6">
    <source>
        <dbReference type="EMBL" id="KAG6488128.1"/>
    </source>
</evidence>
<dbReference type="GO" id="GO:0006633">
    <property type="term" value="P:fatty acid biosynthetic process"/>
    <property type="evidence" value="ECO:0007669"/>
    <property type="project" value="InterPro"/>
</dbReference>
<feature type="region of interest" description="Disordered" evidence="3">
    <location>
        <begin position="24"/>
        <end position="46"/>
    </location>
</feature>
<dbReference type="InterPro" id="IPR020841">
    <property type="entry name" value="PKS_Beta-ketoAc_synthase_dom"/>
</dbReference>
<keyword evidence="7" id="KW-1185">Reference proteome</keyword>
<dbReference type="CDD" id="cd00834">
    <property type="entry name" value="KAS_I_II"/>
    <property type="match status" value="1"/>
</dbReference>
<evidence type="ECO:0000256" key="3">
    <source>
        <dbReference type="SAM" id="MobiDB-lite"/>
    </source>
</evidence>